<organism evidence="1 2">
    <name type="scientific">Botryotinia narcissicola</name>
    <dbReference type="NCBI Taxonomy" id="278944"/>
    <lineage>
        <taxon>Eukaryota</taxon>
        <taxon>Fungi</taxon>
        <taxon>Dikarya</taxon>
        <taxon>Ascomycota</taxon>
        <taxon>Pezizomycotina</taxon>
        <taxon>Leotiomycetes</taxon>
        <taxon>Helotiales</taxon>
        <taxon>Sclerotiniaceae</taxon>
        <taxon>Botryotinia</taxon>
    </lineage>
</organism>
<evidence type="ECO:0000313" key="2">
    <source>
        <dbReference type="Proteomes" id="UP000297452"/>
    </source>
</evidence>
<protein>
    <submittedName>
        <fullName evidence="1">Uncharacterized protein</fullName>
    </submittedName>
</protein>
<comment type="caution">
    <text evidence="1">The sequence shown here is derived from an EMBL/GenBank/DDBJ whole genome shotgun (WGS) entry which is preliminary data.</text>
</comment>
<dbReference type="AlphaFoldDB" id="A0A4Z1JB42"/>
<dbReference type="EMBL" id="PQXJ01000020">
    <property type="protein sequence ID" value="TGO68740.1"/>
    <property type="molecule type" value="Genomic_DNA"/>
</dbReference>
<gene>
    <name evidence="1" type="ORF">BOTNAR_0020g00110</name>
</gene>
<proteinExistence type="predicted"/>
<accession>A0A4Z1JB42</accession>
<dbReference type="Proteomes" id="UP000297452">
    <property type="component" value="Unassembled WGS sequence"/>
</dbReference>
<keyword evidence="2" id="KW-1185">Reference proteome</keyword>
<evidence type="ECO:0000313" key="1">
    <source>
        <dbReference type="EMBL" id="TGO68740.1"/>
    </source>
</evidence>
<sequence length="64" mass="7404">MLKEPNRYSSYGYKKEKISWERKKERNVKPHSASNAHRIVARMPFGFVQLTALDLPDGSNSPIE</sequence>
<name>A0A4Z1JB42_9HELO</name>
<reference evidence="1 2" key="1">
    <citation type="submission" date="2017-12" db="EMBL/GenBank/DDBJ databases">
        <title>Comparative genomics of Botrytis spp.</title>
        <authorList>
            <person name="Valero-Jimenez C.A."/>
            <person name="Tapia P."/>
            <person name="Veloso J."/>
            <person name="Silva-Moreno E."/>
            <person name="Staats M."/>
            <person name="Valdes J.H."/>
            <person name="Van Kan J.A.L."/>
        </authorList>
    </citation>
    <scope>NUCLEOTIDE SEQUENCE [LARGE SCALE GENOMIC DNA]</scope>
    <source>
        <strain evidence="1 2">MUCL2120</strain>
    </source>
</reference>